<dbReference type="Proteomes" id="UP000031443">
    <property type="component" value="Unassembled WGS sequence"/>
</dbReference>
<protein>
    <recommendedName>
        <fullName evidence="3">Cilia- and flagella-associated protein 77</fullName>
    </recommendedName>
</protein>
<accession>M7BRH3</accession>
<dbReference type="Pfam" id="PF14825">
    <property type="entry name" value="CFAP77"/>
    <property type="match status" value="1"/>
</dbReference>
<dbReference type="EMBL" id="KB520249">
    <property type="protein sequence ID" value="EMP38305.1"/>
    <property type="molecule type" value="Genomic_DNA"/>
</dbReference>
<reference evidence="2" key="1">
    <citation type="journal article" date="2013" name="Nat. Genet.">
        <title>The draft genomes of soft-shell turtle and green sea turtle yield insights into the development and evolution of the turtle-specific body plan.</title>
        <authorList>
            <person name="Wang Z."/>
            <person name="Pascual-Anaya J."/>
            <person name="Zadissa A."/>
            <person name="Li W."/>
            <person name="Niimura Y."/>
            <person name="Huang Z."/>
            <person name="Li C."/>
            <person name="White S."/>
            <person name="Xiong Z."/>
            <person name="Fang D."/>
            <person name="Wang B."/>
            <person name="Ming Y."/>
            <person name="Chen Y."/>
            <person name="Zheng Y."/>
            <person name="Kuraku S."/>
            <person name="Pignatelli M."/>
            <person name="Herrero J."/>
            <person name="Beal K."/>
            <person name="Nozawa M."/>
            <person name="Li Q."/>
            <person name="Wang J."/>
            <person name="Zhang H."/>
            <person name="Yu L."/>
            <person name="Shigenobu S."/>
            <person name="Wang J."/>
            <person name="Liu J."/>
            <person name="Flicek P."/>
            <person name="Searle S."/>
            <person name="Wang J."/>
            <person name="Kuratani S."/>
            <person name="Yin Y."/>
            <person name="Aken B."/>
            <person name="Zhang G."/>
            <person name="Irie N."/>
        </authorList>
    </citation>
    <scope>NUCLEOTIDE SEQUENCE [LARGE SCALE GENOMIC DNA]</scope>
</reference>
<sequence length="349" mass="40004">MFYSGILTEPSRKEVEMREAASLRQQRRMKQAVQFIHKDSADLLPLDGLKKLGTSKDTMREWEQLSMLVSRSSAMEASKSPKPFQRLKKRHSATVICPPPLLPLRMAELRPGMENERVGVVRDTMLQSHLILKPELGKTRPRCTRLPGSDFVYGLTLRGTDGGVPEAIGHWNSVKHISKATKELPRDFVAMNRGAVIAGLVTTKEHYRYRQTHDIRRAEDEERPFPPRLPDAMIYGMPARPSTPIIDVFQHKYKELWMEGQRAAAQAHHKSKQKIMQRGKVYETYSTMLKKYKQPMKPDPLWHLPHFQKVGRHLDTFPSQGDREKAFKVHQSEAGVRCGIFAQGIYTSS</sequence>
<dbReference type="STRING" id="8469.M7BRH3"/>
<organism evidence="1 2">
    <name type="scientific">Chelonia mydas</name>
    <name type="common">Green sea-turtle</name>
    <name type="synonym">Chelonia agassizi</name>
    <dbReference type="NCBI Taxonomy" id="8469"/>
    <lineage>
        <taxon>Eukaryota</taxon>
        <taxon>Metazoa</taxon>
        <taxon>Chordata</taxon>
        <taxon>Craniata</taxon>
        <taxon>Vertebrata</taxon>
        <taxon>Euteleostomi</taxon>
        <taxon>Archelosauria</taxon>
        <taxon>Testudinata</taxon>
        <taxon>Testudines</taxon>
        <taxon>Cryptodira</taxon>
        <taxon>Durocryptodira</taxon>
        <taxon>Americhelydia</taxon>
        <taxon>Chelonioidea</taxon>
        <taxon>Cheloniidae</taxon>
        <taxon>Chelonia</taxon>
    </lineage>
</organism>
<gene>
    <name evidence="1" type="ORF">UY3_04514</name>
</gene>
<dbReference type="AlphaFoldDB" id="M7BRH3"/>
<keyword evidence="2" id="KW-1185">Reference proteome</keyword>
<dbReference type="PANTHER" id="PTHR28617">
    <property type="entry name" value="CILIA- AND FLAGELLA-ASSOCIATED PROTEIN 77"/>
    <property type="match status" value="1"/>
</dbReference>
<evidence type="ECO:0000313" key="1">
    <source>
        <dbReference type="EMBL" id="EMP38305.1"/>
    </source>
</evidence>
<name>M7BRH3_CHEMY</name>
<dbReference type="InterPro" id="IPR029147">
    <property type="entry name" value="CFAP77"/>
</dbReference>
<evidence type="ECO:0000313" key="2">
    <source>
        <dbReference type="Proteomes" id="UP000031443"/>
    </source>
</evidence>
<proteinExistence type="predicted"/>
<dbReference type="PANTHER" id="PTHR28617:SF1">
    <property type="entry name" value="CILIA- AND FLAGELLA-ASSOCIATED PROTEIN 77"/>
    <property type="match status" value="1"/>
</dbReference>
<evidence type="ECO:0008006" key="3">
    <source>
        <dbReference type="Google" id="ProtNLM"/>
    </source>
</evidence>